<dbReference type="KEGG" id="aluc:AKAW2_30562S"/>
<dbReference type="Proteomes" id="UP000075230">
    <property type="component" value="Unassembled WGS sequence"/>
</dbReference>
<evidence type="ECO:0000313" key="4">
    <source>
        <dbReference type="Proteomes" id="UP000075230"/>
    </source>
</evidence>
<gene>
    <name evidence="2" type="ORF">AKAW2_30562S</name>
    <name evidence="3" type="ORF">RIB2604_02600900</name>
</gene>
<dbReference type="EMBL" id="BCWF01000025">
    <property type="protein sequence ID" value="GAT28450.1"/>
    <property type="molecule type" value="Genomic_DNA"/>
</dbReference>
<feature type="region of interest" description="Disordered" evidence="1">
    <location>
        <begin position="199"/>
        <end position="226"/>
    </location>
</feature>
<dbReference type="OrthoDB" id="4473671at2759"/>
<dbReference type="AlphaFoldDB" id="A0A146FRK7"/>
<protein>
    <submittedName>
        <fullName evidence="3">Similar to An08g04850</fullName>
    </submittedName>
</protein>
<evidence type="ECO:0000256" key="1">
    <source>
        <dbReference type="SAM" id="MobiDB-lite"/>
    </source>
</evidence>
<reference evidence="4" key="2">
    <citation type="submission" date="2016-02" db="EMBL/GenBank/DDBJ databases">
        <title>Genome sequencing of Aspergillus luchuensis NBRC 4314.</title>
        <authorList>
            <person name="Yamada O."/>
        </authorList>
    </citation>
    <scope>NUCLEOTIDE SEQUENCE [LARGE SCALE GENOMIC DNA]</scope>
    <source>
        <strain evidence="4">RIB 2604</strain>
    </source>
</reference>
<accession>A0A146FRK7</accession>
<organism evidence="3 4">
    <name type="scientific">Aspergillus kawachii</name>
    <name type="common">White koji mold</name>
    <name type="synonym">Aspergillus awamori var. kawachi</name>
    <dbReference type="NCBI Taxonomy" id="1069201"/>
    <lineage>
        <taxon>Eukaryota</taxon>
        <taxon>Fungi</taxon>
        <taxon>Dikarya</taxon>
        <taxon>Ascomycota</taxon>
        <taxon>Pezizomycotina</taxon>
        <taxon>Eurotiomycetes</taxon>
        <taxon>Eurotiomycetidae</taxon>
        <taxon>Eurotiales</taxon>
        <taxon>Aspergillaceae</taxon>
        <taxon>Aspergillus</taxon>
        <taxon>Aspergillus subgen. Circumdati</taxon>
    </lineage>
</organism>
<reference evidence="3 4" key="1">
    <citation type="journal article" date="2016" name="DNA Res.">
        <title>Genome sequence of Aspergillus luchuensis NBRC 4314.</title>
        <authorList>
            <person name="Yamada O."/>
            <person name="Machida M."/>
            <person name="Hosoyama A."/>
            <person name="Goto M."/>
            <person name="Takahashi T."/>
            <person name="Futagami T."/>
            <person name="Yamagata Y."/>
            <person name="Takeuchi M."/>
            <person name="Kobayashi T."/>
            <person name="Koike H."/>
            <person name="Abe K."/>
            <person name="Asai K."/>
            <person name="Arita M."/>
            <person name="Fujita N."/>
            <person name="Fukuda K."/>
            <person name="Higa K."/>
            <person name="Horikawa H."/>
            <person name="Ishikawa T."/>
            <person name="Jinno K."/>
            <person name="Kato Y."/>
            <person name="Kirimura K."/>
            <person name="Mizutani O."/>
            <person name="Nakasone K."/>
            <person name="Sano M."/>
            <person name="Shiraishi Y."/>
            <person name="Tsukahara M."/>
            <person name="Gomi K."/>
        </authorList>
    </citation>
    <scope>NUCLEOTIDE SEQUENCE [LARGE SCALE GENOMIC DNA]</scope>
    <source>
        <strain evidence="3 4">RIB 2604</strain>
    </source>
</reference>
<dbReference type="GeneID" id="64958568"/>
<reference evidence="2" key="3">
    <citation type="submission" date="2021-01" db="EMBL/GenBank/DDBJ databases">
        <authorList>
            <consortium name="Aspergillus luchuensis mut. kawachii IFO 4304 genome sequencing consortium"/>
            <person name="Kazuki M."/>
            <person name="Futagami T."/>
        </authorList>
    </citation>
    <scope>NUCLEOTIDE SEQUENCE</scope>
    <source>
        <strain evidence="2">IFO 4308</strain>
    </source>
</reference>
<name>A0A146FRK7_ASPKA</name>
<keyword evidence="5" id="KW-1185">Reference proteome</keyword>
<proteinExistence type="predicted"/>
<evidence type="ECO:0000313" key="5">
    <source>
        <dbReference type="Proteomes" id="UP000661280"/>
    </source>
</evidence>
<evidence type="ECO:0000313" key="2">
    <source>
        <dbReference type="EMBL" id="BCR97243.1"/>
    </source>
</evidence>
<reference evidence="2" key="4">
    <citation type="submission" date="2021-02" db="EMBL/GenBank/DDBJ databases">
        <title>Aspergillus luchuensis mut. kawachii IFO 4304 genome sequence.</title>
        <authorList>
            <person name="Mori K."/>
            <person name="Kadooka C."/>
            <person name="Goto M."/>
            <person name="Futagami T."/>
        </authorList>
    </citation>
    <scope>NUCLEOTIDE SEQUENCE</scope>
    <source>
        <strain evidence="2">IFO 4308</strain>
    </source>
</reference>
<dbReference type="VEuPathDB" id="FungiDB:ASPFODRAFT_31357"/>
<feature type="compositionally biased region" description="Gly residues" evidence="1">
    <location>
        <begin position="199"/>
        <end position="211"/>
    </location>
</feature>
<dbReference type="RefSeq" id="XP_041541009.1">
    <property type="nucleotide sequence ID" value="XM_041687089.1"/>
</dbReference>
<evidence type="ECO:0000313" key="3">
    <source>
        <dbReference type="EMBL" id="GAT28450.1"/>
    </source>
</evidence>
<sequence length="226" mass="24980">MPAAESMSPSSVPHEFCISEDLSELQPNQKPPPSLREARLPLLRPLEKADILELCIQSPSIHIGDYNSMVEAQERNLDLQPLSKLWRQEMMNLPPFAKIIFDLTLPLREDEDAIVWDIGKRREGCFIVGVREVMHIATTIALTTRVRLKGEAVSFDLDYEDLDLVYDDGSDEVVSWRLDALREEIRALGTAKSNEVKGESGGAGVGVGGQSSDGSVHGLDVEVGRT</sequence>
<dbReference type="Proteomes" id="UP000661280">
    <property type="component" value="Chromosome 3"/>
</dbReference>
<dbReference type="EMBL" id="AP024427">
    <property type="protein sequence ID" value="BCR97243.1"/>
    <property type="molecule type" value="Genomic_DNA"/>
</dbReference>